<protein>
    <recommendedName>
        <fullName evidence="4 7">dTDP-4-dehydrorhamnose 3,5-epimerase</fullName>
        <ecNumber evidence="3 7">5.1.3.13</ecNumber>
    </recommendedName>
    <alternativeName>
        <fullName evidence="7">Thymidine diphospho-4-keto-rhamnose 3,5-epimerase</fullName>
    </alternativeName>
</protein>
<dbReference type="GO" id="GO:0000271">
    <property type="term" value="P:polysaccharide biosynthetic process"/>
    <property type="evidence" value="ECO:0007669"/>
    <property type="project" value="TreeGrafter"/>
</dbReference>
<feature type="active site" description="Proton acceptor" evidence="5">
    <location>
        <position position="63"/>
    </location>
</feature>
<dbReference type="GO" id="GO:0019305">
    <property type="term" value="P:dTDP-rhamnose biosynthetic process"/>
    <property type="evidence" value="ECO:0007669"/>
    <property type="project" value="UniProtKB-UniRule"/>
</dbReference>
<evidence type="ECO:0000256" key="7">
    <source>
        <dbReference type="RuleBase" id="RU364069"/>
    </source>
</evidence>
<dbReference type="EMBL" id="JACDXJ010000001">
    <property type="protein sequence ID" value="MBA1158188.1"/>
    <property type="molecule type" value="Genomic_DNA"/>
</dbReference>
<feature type="active site" description="Proton donor" evidence="5">
    <location>
        <position position="133"/>
    </location>
</feature>
<dbReference type="UniPathway" id="UPA00124"/>
<comment type="pathway">
    <text evidence="7">Carbohydrate biosynthesis; dTDP-L-rhamnose biosynthesis.</text>
</comment>
<evidence type="ECO:0000256" key="5">
    <source>
        <dbReference type="PIRSR" id="PIRSR600888-1"/>
    </source>
</evidence>
<evidence type="ECO:0000256" key="2">
    <source>
        <dbReference type="ARBA" id="ARBA00001997"/>
    </source>
</evidence>
<dbReference type="PANTHER" id="PTHR21047">
    <property type="entry name" value="DTDP-6-DEOXY-D-GLUCOSE-3,5 EPIMERASE"/>
    <property type="match status" value="1"/>
</dbReference>
<keyword evidence="9" id="KW-1185">Reference proteome</keyword>
<dbReference type="PANTHER" id="PTHR21047:SF2">
    <property type="entry name" value="THYMIDINE DIPHOSPHO-4-KETO-RHAMNOSE 3,5-EPIMERASE"/>
    <property type="match status" value="1"/>
</dbReference>
<evidence type="ECO:0000256" key="1">
    <source>
        <dbReference type="ARBA" id="ARBA00001298"/>
    </source>
</evidence>
<comment type="similarity">
    <text evidence="7">Belongs to the dTDP-4-dehydrorhamnose 3,5-epimerase family.</text>
</comment>
<dbReference type="EC" id="5.1.3.13" evidence="3 7"/>
<comment type="caution">
    <text evidence="8">The sequence shown here is derived from an EMBL/GenBank/DDBJ whole genome shotgun (WGS) entry which is preliminary data.</text>
</comment>
<gene>
    <name evidence="8" type="primary">rfbC</name>
    <name evidence="8" type="ORF">H0S73_18940</name>
</gene>
<accession>A0A838BS10</accession>
<dbReference type="InterPro" id="IPR000888">
    <property type="entry name" value="RmlC-like"/>
</dbReference>
<comment type="function">
    <text evidence="2 7">Catalyzes the epimerization of the C3' and C5'positions of dTDP-6-deoxy-D-xylo-4-hexulose, forming dTDP-6-deoxy-L-lyxo-4-hexulose.</text>
</comment>
<feature type="site" description="Participates in a stacking interaction with the thymidine ring of dTDP-4-oxo-6-deoxyglucose" evidence="6">
    <location>
        <position position="139"/>
    </location>
</feature>
<dbReference type="NCBIfam" id="TIGR01221">
    <property type="entry name" value="rmlC"/>
    <property type="match status" value="1"/>
</dbReference>
<dbReference type="Pfam" id="PF00908">
    <property type="entry name" value="dTDP_sugar_isom"/>
    <property type="match status" value="1"/>
</dbReference>
<sequence length="185" mass="20517">MLTVEPTAIPDVKIITPDRFGDHRGFFSETYNRQRFAEAGITIDFVQDNHSMSAAVGTVRGLHFQSAPFAQDKLIRVVRGRILDVAVDIRTSSPTYGKHVAVELSAENGRQLLIPIGFAHGFCTLEPNTEIQYKVSNFYSAANDHGVLWSDPVLAIAWPVASEQATISDKDRRQPILAELPSYFS</sequence>
<comment type="catalytic activity">
    <reaction evidence="1 7">
        <text>dTDP-4-dehydro-6-deoxy-alpha-D-glucose = dTDP-4-dehydro-beta-L-rhamnose</text>
        <dbReference type="Rhea" id="RHEA:16969"/>
        <dbReference type="ChEBI" id="CHEBI:57649"/>
        <dbReference type="ChEBI" id="CHEBI:62830"/>
        <dbReference type="EC" id="5.1.3.13"/>
    </reaction>
</comment>
<dbReference type="Gene3D" id="2.60.120.10">
    <property type="entry name" value="Jelly Rolls"/>
    <property type="match status" value="1"/>
</dbReference>
<reference evidence="8 9" key="1">
    <citation type="submission" date="2020-07" db="EMBL/GenBank/DDBJ databases">
        <title>Draft genome and description of Microvirga mediterraneensis Marseille-Q2068 sp. nov.</title>
        <authorList>
            <person name="Boxberger M."/>
        </authorList>
    </citation>
    <scope>NUCLEOTIDE SEQUENCE [LARGE SCALE GENOMIC DNA]</scope>
    <source>
        <strain evidence="8 9">Marseille-Q2068</strain>
    </source>
</reference>
<evidence type="ECO:0000256" key="6">
    <source>
        <dbReference type="PIRSR" id="PIRSR600888-3"/>
    </source>
</evidence>
<dbReference type="InterPro" id="IPR011051">
    <property type="entry name" value="RmlC_Cupin_sf"/>
</dbReference>
<dbReference type="GO" id="GO:0005829">
    <property type="term" value="C:cytosol"/>
    <property type="evidence" value="ECO:0007669"/>
    <property type="project" value="TreeGrafter"/>
</dbReference>
<evidence type="ECO:0000256" key="3">
    <source>
        <dbReference type="ARBA" id="ARBA00012098"/>
    </source>
</evidence>
<dbReference type="GO" id="GO:0008830">
    <property type="term" value="F:dTDP-4-dehydrorhamnose 3,5-epimerase activity"/>
    <property type="evidence" value="ECO:0007669"/>
    <property type="project" value="UniProtKB-UniRule"/>
</dbReference>
<dbReference type="Proteomes" id="UP000572984">
    <property type="component" value="Unassembled WGS sequence"/>
</dbReference>
<evidence type="ECO:0000313" key="8">
    <source>
        <dbReference type="EMBL" id="MBA1158188.1"/>
    </source>
</evidence>
<dbReference type="InterPro" id="IPR014710">
    <property type="entry name" value="RmlC-like_jellyroll"/>
</dbReference>
<evidence type="ECO:0000313" key="9">
    <source>
        <dbReference type="Proteomes" id="UP000572984"/>
    </source>
</evidence>
<comment type="subunit">
    <text evidence="7">Homodimer.</text>
</comment>
<dbReference type="CDD" id="cd00438">
    <property type="entry name" value="cupin_RmlC"/>
    <property type="match status" value="1"/>
</dbReference>
<evidence type="ECO:0000256" key="4">
    <source>
        <dbReference type="ARBA" id="ARBA00019595"/>
    </source>
</evidence>
<dbReference type="AlphaFoldDB" id="A0A838BS10"/>
<name>A0A838BS10_9HYPH</name>
<organism evidence="8 9">
    <name type="scientific">Microvirga mediterraneensis</name>
    <dbReference type="NCBI Taxonomy" id="2754695"/>
    <lineage>
        <taxon>Bacteria</taxon>
        <taxon>Pseudomonadati</taxon>
        <taxon>Pseudomonadota</taxon>
        <taxon>Alphaproteobacteria</taxon>
        <taxon>Hyphomicrobiales</taxon>
        <taxon>Methylobacteriaceae</taxon>
        <taxon>Microvirga</taxon>
    </lineage>
</organism>
<keyword evidence="7 8" id="KW-0413">Isomerase</keyword>
<proteinExistence type="inferred from homology"/>
<dbReference type="SUPFAM" id="SSF51182">
    <property type="entry name" value="RmlC-like cupins"/>
    <property type="match status" value="1"/>
</dbReference>